<dbReference type="PROSITE" id="PS00137">
    <property type="entry name" value="SUBTILASE_HIS"/>
    <property type="match status" value="1"/>
</dbReference>
<protein>
    <recommendedName>
        <fullName evidence="13">Peptidase S8/S53 domain-containing protein</fullName>
    </recommendedName>
</protein>
<feature type="active site" description="Charge relay system" evidence="10">
    <location>
        <position position="119"/>
    </location>
</feature>
<gene>
    <name evidence="14" type="ORF">PHY01_26490</name>
</gene>
<dbReference type="SUPFAM" id="SSF52743">
    <property type="entry name" value="Subtilisin-like"/>
    <property type="match status" value="1"/>
</dbReference>
<evidence type="ECO:0000256" key="11">
    <source>
        <dbReference type="RuleBase" id="RU003355"/>
    </source>
</evidence>
<keyword evidence="6 10" id="KW-0378">Hydrolase</keyword>
<dbReference type="InterPro" id="IPR050131">
    <property type="entry name" value="Peptidase_S8_subtilisin-like"/>
</dbReference>
<evidence type="ECO:0000313" key="15">
    <source>
        <dbReference type="Proteomes" id="UP000320338"/>
    </source>
</evidence>
<comment type="similarity">
    <text evidence="2 10 11">Belongs to the peptidase S8 family.</text>
</comment>
<dbReference type="AlphaFoldDB" id="A0A4Y3WSN1"/>
<keyword evidence="4 10" id="KW-0645">Protease</keyword>
<name>A0A4Y3WSN1_9PSEU</name>
<evidence type="ECO:0000256" key="1">
    <source>
        <dbReference type="ARBA" id="ARBA00004162"/>
    </source>
</evidence>
<evidence type="ECO:0000256" key="5">
    <source>
        <dbReference type="ARBA" id="ARBA00022692"/>
    </source>
</evidence>
<dbReference type="Gene3D" id="3.40.50.200">
    <property type="entry name" value="Peptidase S8/S53 domain"/>
    <property type="match status" value="1"/>
</dbReference>
<evidence type="ECO:0000256" key="10">
    <source>
        <dbReference type="PROSITE-ProRule" id="PRU01240"/>
    </source>
</evidence>
<reference evidence="14 15" key="1">
    <citation type="submission" date="2019-06" db="EMBL/GenBank/DDBJ databases">
        <title>Whole genome shotgun sequence of Pseudonocardia hydrocarbonoxydans NBRC 14498.</title>
        <authorList>
            <person name="Hosoyama A."/>
            <person name="Uohara A."/>
            <person name="Ohji S."/>
            <person name="Ichikawa N."/>
        </authorList>
    </citation>
    <scope>NUCLEOTIDE SEQUENCE [LARGE SCALE GENOMIC DNA]</scope>
    <source>
        <strain evidence="14 15">NBRC 14498</strain>
    </source>
</reference>
<feature type="domain" description="Peptidase S8/S53" evidence="13">
    <location>
        <begin position="78"/>
        <end position="350"/>
    </location>
</feature>
<dbReference type="RefSeq" id="WP_246085872.1">
    <property type="nucleotide sequence ID" value="NZ_BAAARZ010000015.1"/>
</dbReference>
<dbReference type="PROSITE" id="PS51892">
    <property type="entry name" value="SUBTILASE"/>
    <property type="match status" value="1"/>
</dbReference>
<dbReference type="Proteomes" id="UP000320338">
    <property type="component" value="Unassembled WGS sequence"/>
</dbReference>
<dbReference type="InterPro" id="IPR022398">
    <property type="entry name" value="Peptidase_S8_His-AS"/>
</dbReference>
<dbReference type="PANTHER" id="PTHR43806:SF11">
    <property type="entry name" value="CEREVISIN-RELATED"/>
    <property type="match status" value="1"/>
</dbReference>
<organism evidence="14 15">
    <name type="scientific">Pseudonocardia hydrocarbonoxydans</name>
    <dbReference type="NCBI Taxonomy" id="76726"/>
    <lineage>
        <taxon>Bacteria</taxon>
        <taxon>Bacillati</taxon>
        <taxon>Actinomycetota</taxon>
        <taxon>Actinomycetes</taxon>
        <taxon>Pseudonocardiales</taxon>
        <taxon>Pseudonocardiaceae</taxon>
        <taxon>Pseudonocardia</taxon>
    </lineage>
</organism>
<dbReference type="InterPro" id="IPR023828">
    <property type="entry name" value="Peptidase_S8_Ser-AS"/>
</dbReference>
<keyword evidence="5" id="KW-0812">Transmembrane</keyword>
<dbReference type="GO" id="GO:0005886">
    <property type="term" value="C:plasma membrane"/>
    <property type="evidence" value="ECO:0007669"/>
    <property type="project" value="UniProtKB-SubCell"/>
</dbReference>
<comment type="caution">
    <text evidence="14">The sequence shown here is derived from an EMBL/GenBank/DDBJ whole genome shotgun (WGS) entry which is preliminary data.</text>
</comment>
<evidence type="ECO:0000256" key="9">
    <source>
        <dbReference type="ARBA" id="ARBA00023136"/>
    </source>
</evidence>
<dbReference type="InterPro" id="IPR023834">
    <property type="entry name" value="T7SS_pept_S8A_mycosin"/>
</dbReference>
<keyword evidence="7 10" id="KW-0720">Serine protease</keyword>
<evidence type="ECO:0000256" key="6">
    <source>
        <dbReference type="ARBA" id="ARBA00022801"/>
    </source>
</evidence>
<sequence>MLLAALLLVPVPAADPPPDPGDPPPVTVAAPAGRPPGPAPGLRSPRSCTPPASGPPASTDPAPARRLQLAAAHRIATGAGTLIAVIDTGVAPHPRLGDRLRGGGDYLTGGDGLDDCDGHGTAVAGLLAASPSADDEVVGIAPGAEVLSIRQSSPSYTVPAADGRQRPAGDVATLAEAVVLAVRSGADVVNVSEAVCLPPDRAAVEGAELHAALRYAEDAGVVVVAAAGNAGVGLCAEPGADAGAQVSLPGWYDELVAVGATGPDDAAAPFTVGGRWVDLAAPGTGMRSLAVDGGVTADPVAGTSFAAPLVAGLAALVRERFPELTAAQVVDRILATARRPAGGRDAALGLGVIDPVAALTAEPAVLEVTDGPAQAPTATLAGTDPVGDPPAPLPPVDLAVLGGLLAVAAATAVGLRRRPAHG</sequence>
<evidence type="ECO:0000256" key="2">
    <source>
        <dbReference type="ARBA" id="ARBA00011073"/>
    </source>
</evidence>
<accession>A0A4Y3WSN1</accession>
<comment type="subcellular location">
    <subcellularLocation>
        <location evidence="1">Cell membrane</location>
        <topology evidence="1">Single-pass membrane protein</topology>
    </subcellularLocation>
</comment>
<dbReference type="Pfam" id="PF00082">
    <property type="entry name" value="Peptidase_S8"/>
    <property type="match status" value="1"/>
</dbReference>
<evidence type="ECO:0000256" key="3">
    <source>
        <dbReference type="ARBA" id="ARBA00022475"/>
    </source>
</evidence>
<evidence type="ECO:0000313" key="14">
    <source>
        <dbReference type="EMBL" id="GEC20366.1"/>
    </source>
</evidence>
<keyword evidence="9" id="KW-0472">Membrane</keyword>
<proteinExistence type="inferred from homology"/>
<evidence type="ECO:0000256" key="8">
    <source>
        <dbReference type="ARBA" id="ARBA00022989"/>
    </source>
</evidence>
<feature type="active site" description="Charge relay system" evidence="10">
    <location>
        <position position="304"/>
    </location>
</feature>
<dbReference type="InterPro" id="IPR023827">
    <property type="entry name" value="Peptidase_S8_Asp-AS"/>
</dbReference>
<dbReference type="InterPro" id="IPR036852">
    <property type="entry name" value="Peptidase_S8/S53_dom_sf"/>
</dbReference>
<evidence type="ECO:0000256" key="7">
    <source>
        <dbReference type="ARBA" id="ARBA00022825"/>
    </source>
</evidence>
<evidence type="ECO:0000256" key="12">
    <source>
        <dbReference type="SAM" id="MobiDB-lite"/>
    </source>
</evidence>
<dbReference type="PANTHER" id="PTHR43806">
    <property type="entry name" value="PEPTIDASE S8"/>
    <property type="match status" value="1"/>
</dbReference>
<dbReference type="NCBIfam" id="TIGR03921">
    <property type="entry name" value="T7SS_mycosin"/>
    <property type="match status" value="1"/>
</dbReference>
<dbReference type="GO" id="GO:0006508">
    <property type="term" value="P:proteolysis"/>
    <property type="evidence" value="ECO:0007669"/>
    <property type="project" value="UniProtKB-KW"/>
</dbReference>
<feature type="active site" description="Charge relay system" evidence="10">
    <location>
        <position position="87"/>
    </location>
</feature>
<dbReference type="PROSITE" id="PS00136">
    <property type="entry name" value="SUBTILASE_ASP"/>
    <property type="match status" value="1"/>
</dbReference>
<dbReference type="EMBL" id="BJNG01000018">
    <property type="protein sequence ID" value="GEC20366.1"/>
    <property type="molecule type" value="Genomic_DNA"/>
</dbReference>
<dbReference type="PROSITE" id="PS00138">
    <property type="entry name" value="SUBTILASE_SER"/>
    <property type="match status" value="1"/>
</dbReference>
<feature type="region of interest" description="Disordered" evidence="12">
    <location>
        <begin position="10"/>
        <end position="63"/>
    </location>
</feature>
<evidence type="ECO:0000256" key="4">
    <source>
        <dbReference type="ARBA" id="ARBA00022670"/>
    </source>
</evidence>
<keyword evidence="3" id="KW-1003">Cell membrane</keyword>
<feature type="compositionally biased region" description="Pro residues" evidence="12">
    <location>
        <begin position="13"/>
        <end position="26"/>
    </location>
</feature>
<keyword evidence="15" id="KW-1185">Reference proteome</keyword>
<keyword evidence="8" id="KW-1133">Transmembrane helix</keyword>
<dbReference type="InterPro" id="IPR015500">
    <property type="entry name" value="Peptidase_S8_subtilisin-rel"/>
</dbReference>
<evidence type="ECO:0000259" key="13">
    <source>
        <dbReference type="Pfam" id="PF00082"/>
    </source>
</evidence>
<dbReference type="PRINTS" id="PR00723">
    <property type="entry name" value="SUBTILISIN"/>
</dbReference>
<dbReference type="GO" id="GO:0004252">
    <property type="term" value="F:serine-type endopeptidase activity"/>
    <property type="evidence" value="ECO:0007669"/>
    <property type="project" value="UniProtKB-UniRule"/>
</dbReference>
<dbReference type="InterPro" id="IPR000209">
    <property type="entry name" value="Peptidase_S8/S53_dom"/>
</dbReference>